<reference evidence="5 6" key="1">
    <citation type="journal article" date="2015" name="Genome Biol. Evol.">
        <title>Found and Lost: The Fates of Horizontally Acquired Genes in Arthropod-Symbiotic Spiroplasma.</title>
        <authorList>
            <person name="Lo W.S."/>
            <person name="Gasparich G.E."/>
            <person name="Kuo C.H."/>
        </authorList>
    </citation>
    <scope>NUCLEOTIDE SEQUENCE [LARGE SCALE GENOMIC DNA]</scope>
    <source>
        <strain evidence="6">TDA-040725-5</strain>
    </source>
</reference>
<dbReference type="InterPro" id="IPR005475">
    <property type="entry name" value="Transketolase-like_Pyr-bd"/>
</dbReference>
<gene>
    <name evidence="5" type="primary">pdhB</name>
    <name evidence="5" type="ORF">SERIO_v1c03420</name>
</gene>
<protein>
    <submittedName>
        <fullName evidence="5">Pyruvate dehydrogenase E1 component subunit beta</fullName>
    </submittedName>
</protein>
<organism evidence="5 6">
    <name type="scientific">Spiroplasma eriocheiris</name>
    <dbReference type="NCBI Taxonomy" id="315358"/>
    <lineage>
        <taxon>Bacteria</taxon>
        <taxon>Bacillati</taxon>
        <taxon>Mycoplasmatota</taxon>
        <taxon>Mollicutes</taxon>
        <taxon>Entomoplasmatales</taxon>
        <taxon>Spiroplasmataceae</taxon>
        <taxon>Spiroplasma</taxon>
    </lineage>
</organism>
<keyword evidence="3" id="KW-0786">Thiamine pyrophosphate</keyword>
<evidence type="ECO:0000256" key="1">
    <source>
        <dbReference type="ARBA" id="ARBA00001964"/>
    </source>
</evidence>
<dbReference type="InterPro" id="IPR029061">
    <property type="entry name" value="THDP-binding"/>
</dbReference>
<keyword evidence="5" id="KW-0670">Pyruvate</keyword>
<keyword evidence="2" id="KW-0560">Oxidoreductase</keyword>
<sequence length="329" mass="36687">MATFNNIQALTHALDLAMEKHQNVVIYGEDAGFEGGVFRATMGLQAKYGEKRCFDAPIAEATLAGSAVGMAINGLLPVVEMQFEGFSYPAIQQLFTHIARMRNRSRGRFTCPLVIRMPMGGGIRALEHHSEAMEAMFAHNPGLKVIIPSTPFDTKGLLLAAIESPDPVIFLEPTKIYRAFKQEIPDEYYTLPIGEGYKIQEGTDLTIVTYGTQTVDCQKAIEELKAAGDQTSIELIDLRTIQPWDRQMVIESVKKTGRLLVVHEAVRSFSVAAEIIATVNEKCFEYLEAPCARLTGYDIVIPFDRGEHYYQPSVEKIVTKVKEIMTYEI</sequence>
<dbReference type="GO" id="GO:0016491">
    <property type="term" value="F:oxidoreductase activity"/>
    <property type="evidence" value="ECO:0007669"/>
    <property type="project" value="UniProtKB-KW"/>
</dbReference>
<comment type="cofactor">
    <cofactor evidence="1">
        <name>thiamine diphosphate</name>
        <dbReference type="ChEBI" id="CHEBI:58937"/>
    </cofactor>
</comment>
<dbReference type="PANTHER" id="PTHR43257:SF2">
    <property type="entry name" value="PYRUVATE DEHYDROGENASE E1 COMPONENT SUBUNIT BETA"/>
    <property type="match status" value="1"/>
</dbReference>
<dbReference type="RefSeq" id="WP_047791182.1">
    <property type="nucleotide sequence ID" value="NZ_CP011856.1"/>
</dbReference>
<dbReference type="FunFam" id="3.40.50.970:FF:000001">
    <property type="entry name" value="Pyruvate dehydrogenase E1 beta subunit"/>
    <property type="match status" value="1"/>
</dbReference>
<dbReference type="Gene3D" id="3.40.50.970">
    <property type="match status" value="1"/>
</dbReference>
<name>A0A0H3XKI5_9MOLU</name>
<dbReference type="SMART" id="SM00861">
    <property type="entry name" value="Transket_pyr"/>
    <property type="match status" value="1"/>
</dbReference>
<dbReference type="PANTHER" id="PTHR43257">
    <property type="entry name" value="PYRUVATE DEHYDROGENASE E1 COMPONENT BETA SUBUNIT"/>
    <property type="match status" value="1"/>
</dbReference>
<evidence type="ECO:0000256" key="3">
    <source>
        <dbReference type="ARBA" id="ARBA00023052"/>
    </source>
</evidence>
<dbReference type="FunFam" id="3.40.50.920:FF:000001">
    <property type="entry name" value="Pyruvate dehydrogenase E1 beta subunit"/>
    <property type="match status" value="1"/>
</dbReference>
<evidence type="ECO:0000256" key="2">
    <source>
        <dbReference type="ARBA" id="ARBA00023002"/>
    </source>
</evidence>
<dbReference type="Proteomes" id="UP000035661">
    <property type="component" value="Chromosome"/>
</dbReference>
<accession>A0A0H3XKI5</accession>
<dbReference type="CDD" id="cd07036">
    <property type="entry name" value="TPP_PYR_E1-PDHc-beta_like"/>
    <property type="match status" value="1"/>
</dbReference>
<dbReference type="EMBL" id="CP011856">
    <property type="protein sequence ID" value="AKM53924.1"/>
    <property type="molecule type" value="Genomic_DNA"/>
</dbReference>
<dbReference type="SUPFAM" id="SSF52922">
    <property type="entry name" value="TK C-terminal domain-like"/>
    <property type="match status" value="1"/>
</dbReference>
<dbReference type="Pfam" id="PF02780">
    <property type="entry name" value="Transketolase_C"/>
    <property type="match status" value="1"/>
</dbReference>
<dbReference type="Gene3D" id="3.40.50.920">
    <property type="match status" value="1"/>
</dbReference>
<dbReference type="InterPro" id="IPR033248">
    <property type="entry name" value="Transketolase_C"/>
</dbReference>
<dbReference type="InterPro" id="IPR009014">
    <property type="entry name" value="Transketo_C/PFOR_II"/>
</dbReference>
<proteinExistence type="predicted"/>
<keyword evidence="6" id="KW-1185">Reference proteome</keyword>
<evidence type="ECO:0000313" key="5">
    <source>
        <dbReference type="EMBL" id="AKM53924.1"/>
    </source>
</evidence>
<reference evidence="6" key="2">
    <citation type="submission" date="2015-06" db="EMBL/GenBank/DDBJ databases">
        <title>Complete genome sequence of Spiroplasma eriocheiris TDA-040725-5 (DSM 21848).</title>
        <authorList>
            <person name="Lo W.-S."/>
            <person name="Kuo C.-H."/>
        </authorList>
    </citation>
    <scope>NUCLEOTIDE SEQUENCE [LARGE SCALE GENOMIC DNA]</scope>
    <source>
        <strain evidence="6">TDA-040725-5</strain>
    </source>
</reference>
<dbReference type="STRING" id="315358.SERIO_v1c03420"/>
<dbReference type="Pfam" id="PF02779">
    <property type="entry name" value="Transket_pyr"/>
    <property type="match status" value="1"/>
</dbReference>
<dbReference type="KEGG" id="seri:SERIO_v1c03420"/>
<dbReference type="AlphaFoldDB" id="A0A0H3XKI5"/>
<dbReference type="PATRIC" id="fig|743698.3.peg.343"/>
<feature type="domain" description="Transketolase-like pyrimidine-binding" evidence="4">
    <location>
        <begin position="4"/>
        <end position="179"/>
    </location>
</feature>
<evidence type="ECO:0000259" key="4">
    <source>
        <dbReference type="SMART" id="SM00861"/>
    </source>
</evidence>
<dbReference type="SUPFAM" id="SSF52518">
    <property type="entry name" value="Thiamin diphosphate-binding fold (THDP-binding)"/>
    <property type="match status" value="1"/>
</dbReference>
<evidence type="ECO:0000313" key="6">
    <source>
        <dbReference type="Proteomes" id="UP000035661"/>
    </source>
</evidence>